<name>A0A4P6V2L3_9HYPH</name>
<dbReference type="SUPFAM" id="SSF88723">
    <property type="entry name" value="PIN domain-like"/>
    <property type="match status" value="1"/>
</dbReference>
<feature type="domain" description="PIN" evidence="1">
    <location>
        <begin position="4"/>
        <end position="121"/>
    </location>
</feature>
<proteinExistence type="predicted"/>
<dbReference type="OrthoDB" id="3175275at2"/>
<organism evidence="2 3">
    <name type="scientific">Roseitalea porphyridii</name>
    <dbReference type="NCBI Taxonomy" id="1852022"/>
    <lineage>
        <taxon>Bacteria</taxon>
        <taxon>Pseudomonadati</taxon>
        <taxon>Pseudomonadota</taxon>
        <taxon>Alphaproteobacteria</taxon>
        <taxon>Hyphomicrobiales</taxon>
        <taxon>Ahrensiaceae</taxon>
        <taxon>Roseitalea</taxon>
    </lineage>
</organism>
<gene>
    <name evidence="2" type="ORF">E0E05_14495</name>
</gene>
<keyword evidence="3" id="KW-1185">Reference proteome</keyword>
<dbReference type="Gene3D" id="3.40.50.1010">
    <property type="entry name" value="5'-nuclease"/>
    <property type="match status" value="1"/>
</dbReference>
<dbReference type="InterPro" id="IPR029060">
    <property type="entry name" value="PIN-like_dom_sf"/>
</dbReference>
<evidence type="ECO:0000313" key="3">
    <source>
        <dbReference type="Proteomes" id="UP000293719"/>
    </source>
</evidence>
<dbReference type="KEGG" id="rpod:E0E05_14495"/>
<dbReference type="Proteomes" id="UP000293719">
    <property type="component" value="Chromosome"/>
</dbReference>
<dbReference type="EMBL" id="CP036532">
    <property type="protein sequence ID" value="QBK31707.1"/>
    <property type="molecule type" value="Genomic_DNA"/>
</dbReference>
<protein>
    <submittedName>
        <fullName evidence="2">PIN domain-containing protein</fullName>
    </submittedName>
</protein>
<dbReference type="RefSeq" id="WP_131617362.1">
    <property type="nucleotide sequence ID" value="NZ_CP036532.1"/>
</dbReference>
<evidence type="ECO:0000313" key="2">
    <source>
        <dbReference type="EMBL" id="QBK31707.1"/>
    </source>
</evidence>
<dbReference type="CDD" id="cd18683">
    <property type="entry name" value="PIN_VapC-like"/>
    <property type="match status" value="1"/>
</dbReference>
<dbReference type="AlphaFoldDB" id="A0A4P6V2L3"/>
<reference evidence="2 3" key="1">
    <citation type="journal article" date="2017" name="Int. J. Syst. Evol. Microbiol.">
        <title>Roseitalea porphyridii gen. nov., sp. nov., isolated from a red alga, and reclassification of Hoeflea suaedae Chung et al. 2013 as Pseudohoeflea suaedae gen. nov., comb. nov.</title>
        <authorList>
            <person name="Hyeon J.W."/>
            <person name="Jeong S.E."/>
            <person name="Baek K."/>
            <person name="Jeon C.O."/>
        </authorList>
    </citation>
    <scope>NUCLEOTIDE SEQUENCE [LARGE SCALE GENOMIC DNA]</scope>
    <source>
        <strain evidence="2 3">MA7-20</strain>
    </source>
</reference>
<evidence type="ECO:0000259" key="1">
    <source>
        <dbReference type="Pfam" id="PF01850"/>
    </source>
</evidence>
<sequence>MIGIDTNILLRFLVDDDPEQCRLARELLAACTPERPALICSVTLAETVWVLNRSLGYPSEAVLEMVSRLLASREAIVEHGESLGQVLQNLGSEDLADFLIAFSNSQAGCSHTVTLDRRAARRVPGMELLA</sequence>
<dbReference type="InterPro" id="IPR002716">
    <property type="entry name" value="PIN_dom"/>
</dbReference>
<accession>A0A4P6V2L3</accession>
<dbReference type="Pfam" id="PF01850">
    <property type="entry name" value="PIN"/>
    <property type="match status" value="1"/>
</dbReference>
<dbReference type="GeneID" id="90768514"/>